<protein>
    <submittedName>
        <fullName evidence="1">Uncharacterized protein</fullName>
    </submittedName>
</protein>
<keyword evidence="2" id="KW-1185">Reference proteome</keyword>
<comment type="caution">
    <text evidence="1">The sequence shown here is derived from an EMBL/GenBank/DDBJ whole genome shotgun (WGS) entry which is preliminary data.</text>
</comment>
<gene>
    <name evidence="1" type="primary">Acey_s0021.g432</name>
    <name evidence="1" type="ORF">Y032_0021g432</name>
</gene>
<evidence type="ECO:0000313" key="1">
    <source>
        <dbReference type="EMBL" id="EYC20800.1"/>
    </source>
</evidence>
<accession>A0A016V022</accession>
<proteinExistence type="predicted"/>
<evidence type="ECO:0000313" key="2">
    <source>
        <dbReference type="Proteomes" id="UP000024635"/>
    </source>
</evidence>
<organism evidence="1 2">
    <name type="scientific">Ancylostoma ceylanicum</name>
    <dbReference type="NCBI Taxonomy" id="53326"/>
    <lineage>
        <taxon>Eukaryota</taxon>
        <taxon>Metazoa</taxon>
        <taxon>Ecdysozoa</taxon>
        <taxon>Nematoda</taxon>
        <taxon>Chromadorea</taxon>
        <taxon>Rhabditida</taxon>
        <taxon>Rhabditina</taxon>
        <taxon>Rhabditomorpha</taxon>
        <taxon>Strongyloidea</taxon>
        <taxon>Ancylostomatidae</taxon>
        <taxon>Ancylostomatinae</taxon>
        <taxon>Ancylostoma</taxon>
    </lineage>
</organism>
<dbReference type="EMBL" id="JARK01001357">
    <property type="protein sequence ID" value="EYC20800.1"/>
    <property type="molecule type" value="Genomic_DNA"/>
</dbReference>
<reference evidence="2" key="1">
    <citation type="journal article" date="2015" name="Nat. Genet.">
        <title>The genome and transcriptome of the zoonotic hookworm Ancylostoma ceylanicum identify infection-specific gene families.</title>
        <authorList>
            <person name="Schwarz E.M."/>
            <person name="Hu Y."/>
            <person name="Antoshechkin I."/>
            <person name="Miller M.M."/>
            <person name="Sternberg P.W."/>
            <person name="Aroian R.V."/>
        </authorList>
    </citation>
    <scope>NUCLEOTIDE SEQUENCE</scope>
    <source>
        <strain evidence="2">HY135</strain>
    </source>
</reference>
<dbReference type="AlphaFoldDB" id="A0A016V022"/>
<name>A0A016V022_9BILA</name>
<dbReference type="Proteomes" id="UP000024635">
    <property type="component" value="Unassembled WGS sequence"/>
</dbReference>
<sequence length="104" mass="11407">MRTSQNFRRCDSCPVKVLSYCEVLSLTGDPMVCIDMLIVSSNSEICPRVPRRAGAGHDPGACANSCLACWLTLIYWSASERKGLMYGGCEGKGLRELLGRLITF</sequence>